<reference evidence="1 2" key="1">
    <citation type="journal article" date="2015" name="Nature">
        <title>rRNA introns, odd ribosomes, and small enigmatic genomes across a large radiation of phyla.</title>
        <authorList>
            <person name="Brown C.T."/>
            <person name="Hug L.A."/>
            <person name="Thomas B.C."/>
            <person name="Sharon I."/>
            <person name="Castelle C.J."/>
            <person name="Singh A."/>
            <person name="Wilkins M.J."/>
            <person name="Williams K.H."/>
            <person name="Banfield J.F."/>
        </authorList>
    </citation>
    <scope>NUCLEOTIDE SEQUENCE [LARGE SCALE GENOMIC DNA]</scope>
</reference>
<gene>
    <name evidence="1" type="ORF">UX41_C0024G0012</name>
</gene>
<organism evidence="1 2">
    <name type="scientific">Candidatus Collierbacteria bacterium GW2011_GWE1_46_18</name>
    <dbReference type="NCBI Taxonomy" id="1618399"/>
    <lineage>
        <taxon>Bacteria</taxon>
        <taxon>Candidatus Collieribacteriota</taxon>
    </lineage>
</organism>
<dbReference type="GO" id="GO:0016746">
    <property type="term" value="F:acyltransferase activity"/>
    <property type="evidence" value="ECO:0007669"/>
    <property type="project" value="InterPro"/>
</dbReference>
<protein>
    <submittedName>
        <fullName evidence="1">Uncharacterized protein</fullName>
    </submittedName>
</protein>
<dbReference type="Proteomes" id="UP000034510">
    <property type="component" value="Unassembled WGS sequence"/>
</dbReference>
<name>A0A0G1P8J9_9BACT</name>
<evidence type="ECO:0000313" key="2">
    <source>
        <dbReference type="Proteomes" id="UP000034510"/>
    </source>
</evidence>
<accession>A0A0G1P8J9</accession>
<dbReference type="Gene3D" id="3.40.47.10">
    <property type="match status" value="1"/>
</dbReference>
<proteinExistence type="predicted"/>
<evidence type="ECO:0000313" key="1">
    <source>
        <dbReference type="EMBL" id="KKU28982.1"/>
    </source>
</evidence>
<dbReference type="EMBL" id="LCMC01000024">
    <property type="protein sequence ID" value="KKU28982.1"/>
    <property type="molecule type" value="Genomic_DNA"/>
</dbReference>
<comment type="caution">
    <text evidence="1">The sequence shown here is derived from an EMBL/GenBank/DDBJ whole genome shotgun (WGS) entry which is preliminary data.</text>
</comment>
<dbReference type="AlphaFoldDB" id="A0A0G1P8J9"/>
<sequence length="413" mass="45863">MPKTSIESLYQSHPELIRFQTEIGRPTKLGEALTIVGHPFAEPVDNQSLLRIALEQGLPLSDVETAERVIATTGFTTRYLSHRPEQSSSPENIVDRTTTIGAILLKETMKAKGWEDIDVFIDTSAFLPDTVNQGVLEKAGLSPDQVYTRSYRYACAGAVSAFIDCLSDPAMQNARIVIAALEPLSHLCAPEHFSQLETIAIPSIFGDAHTLLAFTPNHFHLENKQVLVQPDGGVIKVKTLYNFQETFSEPDTIPDHYRFANNGEGIFHHSDKGAFLDIPYPTNGSTISMDGMKTGFFFGDQTMLVMAELLNEYGNLNLLKELGNKNVIIHPASKPVVDRIAKLLRRNPQRFLDTPNLPFLMDKAKHSNSSSATTLNRWRYMIENDLIDPRLPMFWIAPGIGSAIAGAIGWIKE</sequence>
<dbReference type="InterPro" id="IPR016039">
    <property type="entry name" value="Thiolase-like"/>
</dbReference>